<comment type="caution">
    <text evidence="1">The sequence shown here is derived from an EMBL/GenBank/DDBJ whole genome shotgun (WGS) entry which is preliminary data.</text>
</comment>
<organism evidence="1 2">
    <name type="scientific">Candidatus Magasanikbacteria bacterium CG10_big_fil_rev_8_21_14_0_10_38_6</name>
    <dbReference type="NCBI Taxonomy" id="1974647"/>
    <lineage>
        <taxon>Bacteria</taxon>
        <taxon>Candidatus Magasanikiibacteriota</taxon>
    </lineage>
</organism>
<name>A0A2M6P1J8_9BACT</name>
<sequence>MHTIYFAANYSEWELFALSIADETHVQRYRASQYPCFFDSQVEVDAYMRFRTYCAQQVAQDDDNVLEKLFPSVSSLQTYFYQYVSMHTVSDTFVDMVFDLLHAKPFLPLIDIRSRQFVATSHRKPQTYSLLSDHALVELSAAISYRQRSHDDIDIVGGESLPYFDSLLDLGLIVCVGSSMDNVRDLLERYSTVTHRSCIFSVTPDISYRVGFSDYTIALTGSLLTALTMVHSLYVFSSEDSIFDFSRLTYILQLPTNIFVSSSPVYVNYRQVCICMLTTVGFDTYFSPNARSHHNVIVIE</sequence>
<accession>A0A2M6P1J8</accession>
<dbReference type="Proteomes" id="UP000228528">
    <property type="component" value="Unassembled WGS sequence"/>
</dbReference>
<evidence type="ECO:0000313" key="1">
    <source>
        <dbReference type="EMBL" id="PIR77571.1"/>
    </source>
</evidence>
<evidence type="ECO:0000313" key="2">
    <source>
        <dbReference type="Proteomes" id="UP000228528"/>
    </source>
</evidence>
<proteinExistence type="predicted"/>
<gene>
    <name evidence="1" type="ORF">COU30_01720</name>
</gene>
<reference evidence="2" key="1">
    <citation type="submission" date="2017-09" db="EMBL/GenBank/DDBJ databases">
        <title>Depth-based differentiation of microbial function through sediment-hosted aquifers and enrichment of novel symbionts in the deep terrestrial subsurface.</title>
        <authorList>
            <person name="Probst A.J."/>
            <person name="Ladd B."/>
            <person name="Jarett J.K."/>
            <person name="Geller-Mcgrath D.E."/>
            <person name="Sieber C.M.K."/>
            <person name="Emerson J.B."/>
            <person name="Anantharaman K."/>
            <person name="Thomas B.C."/>
            <person name="Malmstrom R."/>
            <person name="Stieglmeier M."/>
            <person name="Klingl A."/>
            <person name="Woyke T."/>
            <person name="Ryan C.M."/>
            <person name="Banfield J.F."/>
        </authorList>
    </citation>
    <scope>NUCLEOTIDE SEQUENCE [LARGE SCALE GENOMIC DNA]</scope>
</reference>
<dbReference type="EMBL" id="PFBW01000074">
    <property type="protein sequence ID" value="PIR77571.1"/>
    <property type="molecule type" value="Genomic_DNA"/>
</dbReference>
<protein>
    <submittedName>
        <fullName evidence="1">Uncharacterized protein</fullName>
    </submittedName>
</protein>
<dbReference type="AlphaFoldDB" id="A0A2M6P1J8"/>